<feature type="region of interest" description="Disordered" evidence="1">
    <location>
        <begin position="155"/>
        <end position="195"/>
    </location>
</feature>
<feature type="compositionally biased region" description="Basic and acidic residues" evidence="1">
    <location>
        <begin position="86"/>
        <end position="97"/>
    </location>
</feature>
<feature type="compositionally biased region" description="Pro residues" evidence="1">
    <location>
        <begin position="163"/>
        <end position="184"/>
    </location>
</feature>
<accession>A0A165GV01</accession>
<dbReference type="EMBL" id="KV423950">
    <property type="protein sequence ID" value="KZT58516.1"/>
    <property type="molecule type" value="Genomic_DNA"/>
</dbReference>
<name>A0A165GV01_9BASI</name>
<dbReference type="OrthoDB" id="3356175at2759"/>
<evidence type="ECO:0000313" key="2">
    <source>
        <dbReference type="EMBL" id="KZT58516.1"/>
    </source>
</evidence>
<feature type="compositionally biased region" description="Polar residues" evidence="1">
    <location>
        <begin position="22"/>
        <end position="35"/>
    </location>
</feature>
<reference evidence="2 3" key="1">
    <citation type="journal article" date="2016" name="Mol. Biol. Evol.">
        <title>Comparative Genomics of Early-Diverging Mushroom-Forming Fungi Provides Insights into the Origins of Lignocellulose Decay Capabilities.</title>
        <authorList>
            <person name="Nagy L.G."/>
            <person name="Riley R."/>
            <person name="Tritt A."/>
            <person name="Adam C."/>
            <person name="Daum C."/>
            <person name="Floudas D."/>
            <person name="Sun H."/>
            <person name="Yadav J.S."/>
            <person name="Pangilinan J."/>
            <person name="Larsson K.H."/>
            <person name="Matsuura K."/>
            <person name="Barry K."/>
            <person name="Labutti K."/>
            <person name="Kuo R."/>
            <person name="Ohm R.A."/>
            <person name="Bhattacharya S.S."/>
            <person name="Shirouzu T."/>
            <person name="Yoshinaga Y."/>
            <person name="Martin F.M."/>
            <person name="Grigoriev I.V."/>
            <person name="Hibbett D.S."/>
        </authorList>
    </citation>
    <scope>NUCLEOTIDE SEQUENCE [LARGE SCALE GENOMIC DNA]</scope>
    <source>
        <strain evidence="2 3">HHB12733</strain>
    </source>
</reference>
<dbReference type="AlphaFoldDB" id="A0A165GV01"/>
<keyword evidence="3" id="KW-1185">Reference proteome</keyword>
<dbReference type="Proteomes" id="UP000076842">
    <property type="component" value="Unassembled WGS sequence"/>
</dbReference>
<evidence type="ECO:0000313" key="3">
    <source>
        <dbReference type="Proteomes" id="UP000076842"/>
    </source>
</evidence>
<evidence type="ECO:0000256" key="1">
    <source>
        <dbReference type="SAM" id="MobiDB-lite"/>
    </source>
</evidence>
<dbReference type="InParanoid" id="A0A165GV01"/>
<protein>
    <submittedName>
        <fullName evidence="2">Uncharacterized protein</fullName>
    </submittedName>
</protein>
<proteinExistence type="predicted"/>
<feature type="region of interest" description="Disordered" evidence="1">
    <location>
        <begin position="1"/>
        <end position="107"/>
    </location>
</feature>
<gene>
    <name evidence="2" type="ORF">CALCODRAFT_554741</name>
</gene>
<dbReference type="STRING" id="1353952.A0A165GV01"/>
<organism evidence="2 3">
    <name type="scientific">Calocera cornea HHB12733</name>
    <dbReference type="NCBI Taxonomy" id="1353952"/>
    <lineage>
        <taxon>Eukaryota</taxon>
        <taxon>Fungi</taxon>
        <taxon>Dikarya</taxon>
        <taxon>Basidiomycota</taxon>
        <taxon>Agaricomycotina</taxon>
        <taxon>Dacrymycetes</taxon>
        <taxon>Dacrymycetales</taxon>
        <taxon>Dacrymycetaceae</taxon>
        <taxon>Calocera</taxon>
    </lineage>
</organism>
<sequence length="289" mass="32090">MPPSAPVPSEPNAGFFHMLHIKNQSIRPTRVQSPAAQAAAREKYQEKKRKRDEEGVEGAHPPPSSSKASRSSAQLNGATGSHAAHTTHERPTKRQATERNAAAREAAAREAERLAKIAEKEREEIQKKLVIDFNTFTVPQLLKYIGLHGLAPPIDPSPLSRDQPPPASYLLHPPPPRLPDPTPANRPQRTSRRLLNARTGYREDQPVRPEDMREPIYIDIEAYHAALAGICARHFDGKQKDVKDTEVVMGFVYAIKTRGERAFARTRRALADPGADKTFRVVPVDRATA</sequence>